<feature type="chain" id="PRO_5034717630" evidence="2">
    <location>
        <begin position="22"/>
        <end position="340"/>
    </location>
</feature>
<evidence type="ECO:0000256" key="2">
    <source>
        <dbReference type="SAM" id="SignalP"/>
    </source>
</evidence>
<dbReference type="GO" id="GO:0004867">
    <property type="term" value="F:serine-type endopeptidase inhibitor activity"/>
    <property type="evidence" value="ECO:0007669"/>
    <property type="project" value="InterPro"/>
</dbReference>
<dbReference type="InterPro" id="IPR000215">
    <property type="entry name" value="Serpin_fam"/>
</dbReference>
<dbReference type="Pfam" id="PF00079">
    <property type="entry name" value="Serpin"/>
    <property type="match status" value="1"/>
</dbReference>
<dbReference type="PANTHER" id="PTHR11461">
    <property type="entry name" value="SERINE PROTEASE INHIBITOR, SERPIN"/>
    <property type="match status" value="1"/>
</dbReference>
<dbReference type="InterPro" id="IPR036186">
    <property type="entry name" value="Serpin_sf"/>
</dbReference>
<dbReference type="InterPro" id="IPR042178">
    <property type="entry name" value="Serpin_sf_1"/>
</dbReference>
<dbReference type="GO" id="GO:0005615">
    <property type="term" value="C:extracellular space"/>
    <property type="evidence" value="ECO:0007669"/>
    <property type="project" value="InterPro"/>
</dbReference>
<dbReference type="SMART" id="SM00093">
    <property type="entry name" value="SERPIN"/>
    <property type="match status" value="1"/>
</dbReference>
<evidence type="ECO:0000256" key="1">
    <source>
        <dbReference type="RuleBase" id="RU000411"/>
    </source>
</evidence>
<reference evidence="4" key="2">
    <citation type="submission" date="2025-09" db="UniProtKB">
        <authorList>
            <consortium name="Ensembl"/>
        </authorList>
    </citation>
    <scope>IDENTIFICATION</scope>
</reference>
<accession>A0A8C6QBB3</accession>
<feature type="signal peptide" evidence="2">
    <location>
        <begin position="1"/>
        <end position="21"/>
    </location>
</feature>
<evidence type="ECO:0000313" key="5">
    <source>
        <dbReference type="Proteomes" id="UP000694381"/>
    </source>
</evidence>
<keyword evidence="2" id="KW-0732">Signal</keyword>
<protein>
    <submittedName>
        <fullName evidence="4">Serpin peptidase inhibitor, clade E (nexin, plasminogen activator inhibitor type 1), member 3</fullName>
    </submittedName>
</protein>
<evidence type="ECO:0000313" key="4">
    <source>
        <dbReference type="Ensembl" id="ENSNGAP00000001480.1"/>
    </source>
</evidence>
<reference evidence="4" key="1">
    <citation type="submission" date="2025-08" db="UniProtKB">
        <authorList>
            <consortium name="Ensembl"/>
        </authorList>
    </citation>
    <scope>IDENTIFICATION</scope>
</reference>
<dbReference type="Proteomes" id="UP000694381">
    <property type="component" value="Unassembled WGS sequence"/>
</dbReference>
<dbReference type="SUPFAM" id="SSF56574">
    <property type="entry name" value="Serpins"/>
    <property type="match status" value="1"/>
</dbReference>
<dbReference type="PANTHER" id="PTHR11461:SF129">
    <property type="entry name" value="SERPIN E3"/>
    <property type="match status" value="1"/>
</dbReference>
<comment type="similarity">
    <text evidence="1">Belongs to the serpin family.</text>
</comment>
<dbReference type="Gene3D" id="2.30.39.10">
    <property type="entry name" value="Alpha-1-antitrypsin, domain 1"/>
    <property type="match status" value="1"/>
</dbReference>
<evidence type="ECO:0000259" key="3">
    <source>
        <dbReference type="SMART" id="SM00093"/>
    </source>
</evidence>
<organism evidence="4 5">
    <name type="scientific">Nannospalax galili</name>
    <name type="common">Northern Israeli blind subterranean mole rat</name>
    <name type="synonym">Spalax galili</name>
    <dbReference type="NCBI Taxonomy" id="1026970"/>
    <lineage>
        <taxon>Eukaryota</taxon>
        <taxon>Metazoa</taxon>
        <taxon>Chordata</taxon>
        <taxon>Craniata</taxon>
        <taxon>Vertebrata</taxon>
        <taxon>Euteleostomi</taxon>
        <taxon>Mammalia</taxon>
        <taxon>Eutheria</taxon>
        <taxon>Euarchontoglires</taxon>
        <taxon>Glires</taxon>
        <taxon>Rodentia</taxon>
        <taxon>Myomorpha</taxon>
        <taxon>Muroidea</taxon>
        <taxon>Spalacidae</taxon>
        <taxon>Spalacinae</taxon>
        <taxon>Nannospalax</taxon>
    </lineage>
</organism>
<dbReference type="InterPro" id="IPR042185">
    <property type="entry name" value="Serpin_sf_2"/>
</dbReference>
<proteinExistence type="inferred from homology"/>
<feature type="domain" description="Serpin" evidence="3">
    <location>
        <begin position="4"/>
        <end position="338"/>
    </location>
</feature>
<dbReference type="AlphaFoldDB" id="A0A8C6QBB3"/>
<dbReference type="Ensembl" id="ENSNGAT00000001504.1">
    <property type="protein sequence ID" value="ENSNGAP00000001480.1"/>
    <property type="gene ID" value="ENSNGAG00000001093.1"/>
</dbReference>
<dbReference type="OMA" id="ATWETGL"/>
<sequence>MLPFLHVTIFLLLFCSSAGRGSPLREGLQVLKTEYPTAEGSPNPLYSFLIHPKVRDVLHAVYTTLNNSSQSTEMDLACTLFVQAGLPVSPCFVEQVSQWANSSLEPANFTEPNNTTIEQITGESPGGPLWEQVAALSAQLATVSTMTFQNTWQRRFSSIASQPLPFTCAQGFVLQVPMMHQMAEVSQFQDAAGHEVGVLELRVANLFLGLPWDKDMPLDHIEPHLTARVIHLWTTRLRRTGWTCSSPGEFGIQNEFNLKSILSSWGVTDLFDPLKANLKGILHNNSSNLFGQDGFYVSEAIYKAKMEIAEEGTKSSAVTGIFAMLSGVVFSIGRVSNPLD</sequence>
<dbReference type="Gene3D" id="3.30.497.10">
    <property type="entry name" value="Antithrombin, subunit I, domain 2"/>
    <property type="match status" value="1"/>
</dbReference>
<dbReference type="GeneTree" id="ENSGT00940000160941"/>
<dbReference type="InterPro" id="IPR023796">
    <property type="entry name" value="Serpin_dom"/>
</dbReference>
<gene>
    <name evidence="4" type="primary">Serpine3</name>
</gene>
<keyword evidence="5" id="KW-1185">Reference proteome</keyword>
<name>A0A8C6QBB3_NANGA</name>